<accession>A0A2S7UT72</accession>
<dbReference type="NCBIfam" id="TIGR02450">
    <property type="entry name" value="TIGR02450 family Trp-rich protein"/>
    <property type="match status" value="1"/>
</dbReference>
<evidence type="ECO:0000313" key="1">
    <source>
        <dbReference type="EMBL" id="PQJ52935.1"/>
    </source>
</evidence>
<sequence>MNKVNPKALLNSKWTAMLVNNKEKHFIVIDVEFDEEQKVSLCVIEAVINNQQYPINWRDLKEPTKWKMGWQ</sequence>
<dbReference type="EMBL" id="MSCH01000003">
    <property type="protein sequence ID" value="PQJ52935.1"/>
    <property type="molecule type" value="Genomic_DNA"/>
</dbReference>
<organism evidence="1 2">
    <name type="scientific">Psychrosphaera saromensis</name>
    <dbReference type="NCBI Taxonomy" id="716813"/>
    <lineage>
        <taxon>Bacteria</taxon>
        <taxon>Pseudomonadati</taxon>
        <taxon>Pseudomonadota</taxon>
        <taxon>Gammaproteobacteria</taxon>
        <taxon>Alteromonadales</taxon>
        <taxon>Pseudoalteromonadaceae</taxon>
        <taxon>Psychrosphaera</taxon>
    </lineage>
</organism>
<dbReference type="OrthoDB" id="5592973at2"/>
<name>A0A2S7UT72_9GAMM</name>
<dbReference type="Proteomes" id="UP000239007">
    <property type="component" value="Unassembled WGS sequence"/>
</dbReference>
<protein>
    <recommendedName>
        <fullName evidence="3">TIGR02450 family Trp-rich protein</fullName>
    </recommendedName>
</protein>
<keyword evidence="2" id="KW-1185">Reference proteome</keyword>
<evidence type="ECO:0008006" key="3">
    <source>
        <dbReference type="Google" id="ProtNLM"/>
    </source>
</evidence>
<dbReference type="RefSeq" id="WP_105051408.1">
    <property type="nucleotide sequence ID" value="NZ_BMYG01000008.1"/>
</dbReference>
<reference evidence="1 2" key="1">
    <citation type="submission" date="2016-12" db="EMBL/GenBank/DDBJ databases">
        <title>Diversity of luminous bacteria.</title>
        <authorList>
            <person name="Yoshizawa S."/>
            <person name="Kogure K."/>
        </authorList>
    </citation>
    <scope>NUCLEOTIDE SEQUENCE [LARGE SCALE GENOMIC DNA]</scope>
    <source>
        <strain evidence="1 2">SA4-48</strain>
    </source>
</reference>
<evidence type="ECO:0000313" key="2">
    <source>
        <dbReference type="Proteomes" id="UP000239007"/>
    </source>
</evidence>
<dbReference type="Pfam" id="PF09493">
    <property type="entry name" value="DUF2389"/>
    <property type="match status" value="1"/>
</dbReference>
<proteinExistence type="predicted"/>
<dbReference type="AlphaFoldDB" id="A0A2S7UT72"/>
<dbReference type="InterPro" id="IPR012663">
    <property type="entry name" value="CHP02450_Tryp"/>
</dbReference>
<gene>
    <name evidence="1" type="ORF">BTO11_04210</name>
</gene>
<comment type="caution">
    <text evidence="1">The sequence shown here is derived from an EMBL/GenBank/DDBJ whole genome shotgun (WGS) entry which is preliminary data.</text>
</comment>